<name>K9GPQ0_9PROT</name>
<dbReference type="InterPro" id="IPR001640">
    <property type="entry name" value="Lgt"/>
</dbReference>
<feature type="binding site" evidence="7">
    <location>
        <position position="143"/>
    </location>
    <ligand>
        <name>a 1,2-diacyl-sn-glycero-3-phospho-(1'-sn-glycerol)</name>
        <dbReference type="ChEBI" id="CHEBI:64716"/>
    </ligand>
</feature>
<comment type="subcellular location">
    <subcellularLocation>
        <location evidence="7">Cell membrane</location>
        <topology evidence="7">Multi-pass membrane protein</topology>
    </subcellularLocation>
</comment>
<evidence type="ECO:0000256" key="7">
    <source>
        <dbReference type="HAMAP-Rule" id="MF_01147"/>
    </source>
</evidence>
<dbReference type="HAMAP" id="MF_01147">
    <property type="entry name" value="Lgt"/>
    <property type="match status" value="1"/>
</dbReference>
<dbReference type="PANTHER" id="PTHR30589:SF0">
    <property type="entry name" value="PHOSPHATIDYLGLYCEROL--PROLIPOPROTEIN DIACYLGLYCERYL TRANSFERASE"/>
    <property type="match status" value="1"/>
</dbReference>
<dbReference type="GO" id="GO:0005886">
    <property type="term" value="C:plasma membrane"/>
    <property type="evidence" value="ECO:0007669"/>
    <property type="project" value="UniProtKB-SubCell"/>
</dbReference>
<dbReference type="OrthoDB" id="871140at2"/>
<evidence type="ECO:0000256" key="4">
    <source>
        <dbReference type="ARBA" id="ARBA00022692"/>
    </source>
</evidence>
<keyword evidence="6 7" id="KW-0472">Membrane</keyword>
<keyword evidence="4 7" id="KW-0812">Transmembrane</keyword>
<keyword evidence="9" id="KW-1185">Reference proteome</keyword>
<dbReference type="STRING" id="1238182.C882_2021"/>
<keyword evidence="5 7" id="KW-1133">Transmembrane helix</keyword>
<evidence type="ECO:0000313" key="8">
    <source>
        <dbReference type="EMBL" id="EKV27092.1"/>
    </source>
</evidence>
<evidence type="ECO:0000256" key="2">
    <source>
        <dbReference type="ARBA" id="ARBA00022475"/>
    </source>
</evidence>
<reference evidence="8 9" key="1">
    <citation type="journal article" date="2013" name="Genome Announc.">
        <title>Draft Genome Sequence of an Alphaproteobacterium, Caenispirillum salinarum AK4(T), Isolated from a Solar Saltern.</title>
        <authorList>
            <person name="Khatri I."/>
            <person name="Singh A."/>
            <person name="Korpole S."/>
            <person name="Pinnaka A.K."/>
            <person name="Subramanian S."/>
        </authorList>
    </citation>
    <scope>NUCLEOTIDE SEQUENCE [LARGE SCALE GENOMIC DNA]</scope>
    <source>
        <strain evidence="8 9">AK4</strain>
    </source>
</reference>
<gene>
    <name evidence="7" type="primary">lgt</name>
    <name evidence="8" type="ORF">C882_2021</name>
</gene>
<dbReference type="EC" id="2.5.1.145" evidence="7"/>
<dbReference type="GO" id="GO:0008961">
    <property type="term" value="F:phosphatidylglycerol-prolipoprotein diacylglyceryl transferase activity"/>
    <property type="evidence" value="ECO:0007669"/>
    <property type="project" value="UniProtKB-UniRule"/>
</dbReference>
<dbReference type="PATRIC" id="fig|1238182.3.peg.3975"/>
<evidence type="ECO:0000256" key="5">
    <source>
        <dbReference type="ARBA" id="ARBA00022989"/>
    </source>
</evidence>
<evidence type="ECO:0000256" key="3">
    <source>
        <dbReference type="ARBA" id="ARBA00022679"/>
    </source>
</evidence>
<dbReference type="EMBL" id="ANHY01000021">
    <property type="protein sequence ID" value="EKV27092.1"/>
    <property type="molecule type" value="Genomic_DNA"/>
</dbReference>
<evidence type="ECO:0000256" key="6">
    <source>
        <dbReference type="ARBA" id="ARBA00023136"/>
    </source>
</evidence>
<keyword evidence="2 7" id="KW-1003">Cell membrane</keyword>
<protein>
    <recommendedName>
        <fullName evidence="7">Phosphatidylglycerol--prolipoprotein diacylglyceryl transferase</fullName>
        <ecNumber evidence="7">2.5.1.145</ecNumber>
    </recommendedName>
</protein>
<dbReference type="PROSITE" id="PS01311">
    <property type="entry name" value="LGT"/>
    <property type="match status" value="1"/>
</dbReference>
<feature type="transmembrane region" description="Helical" evidence="7">
    <location>
        <begin position="124"/>
        <end position="145"/>
    </location>
</feature>
<keyword evidence="8" id="KW-0449">Lipoprotein</keyword>
<organism evidence="8 9">
    <name type="scientific">Caenispirillum salinarum AK4</name>
    <dbReference type="NCBI Taxonomy" id="1238182"/>
    <lineage>
        <taxon>Bacteria</taxon>
        <taxon>Pseudomonadati</taxon>
        <taxon>Pseudomonadota</taxon>
        <taxon>Alphaproteobacteria</taxon>
        <taxon>Rhodospirillales</taxon>
        <taxon>Novispirillaceae</taxon>
        <taxon>Caenispirillum</taxon>
    </lineage>
</organism>
<comment type="caution">
    <text evidence="8">The sequence shown here is derived from an EMBL/GenBank/DDBJ whole genome shotgun (WGS) entry which is preliminary data.</text>
</comment>
<dbReference type="GO" id="GO:0042158">
    <property type="term" value="P:lipoprotein biosynthetic process"/>
    <property type="evidence" value="ECO:0007669"/>
    <property type="project" value="UniProtKB-UniRule"/>
</dbReference>
<dbReference type="RefSeq" id="WP_009542417.1">
    <property type="nucleotide sequence ID" value="NZ_ANHY01000021.1"/>
</dbReference>
<comment type="catalytic activity">
    <reaction evidence="7">
        <text>L-cysteinyl-[prolipoprotein] + a 1,2-diacyl-sn-glycero-3-phospho-(1'-sn-glycerol) = an S-1,2-diacyl-sn-glyceryl-L-cysteinyl-[prolipoprotein] + sn-glycerol 1-phosphate + H(+)</text>
        <dbReference type="Rhea" id="RHEA:56712"/>
        <dbReference type="Rhea" id="RHEA-COMP:14679"/>
        <dbReference type="Rhea" id="RHEA-COMP:14680"/>
        <dbReference type="ChEBI" id="CHEBI:15378"/>
        <dbReference type="ChEBI" id="CHEBI:29950"/>
        <dbReference type="ChEBI" id="CHEBI:57685"/>
        <dbReference type="ChEBI" id="CHEBI:64716"/>
        <dbReference type="ChEBI" id="CHEBI:140658"/>
        <dbReference type="EC" id="2.5.1.145"/>
    </reaction>
</comment>
<feature type="transmembrane region" description="Helical" evidence="7">
    <location>
        <begin position="23"/>
        <end position="41"/>
    </location>
</feature>
<sequence>METLALTYPVIDPIAIQIGPLAIRWYALAYLTGLLLGWWYVRALAKRTSDSPTGEQVDDFLVWATLGVVLGGRLGYVLFYKPGYYLANPLEIVQVWQGGMAFHGGVLGVLAAIWLFSRRHKLSFLRVADLVCAAAPIGLFFGRIANFINNELWGRPAPDVPWAMVFPGAGDVPRHPSQLYEAVLEGLVLFAVLYILWRIPAIRARKGFIAGAFLAGYGLARFAVEFFREPDPFLGTLAAGLSMGQFLSLPMILLGIAVMAASGRFRAAPESAPANDKEREA</sequence>
<feature type="transmembrane region" description="Helical" evidence="7">
    <location>
        <begin position="179"/>
        <end position="196"/>
    </location>
</feature>
<keyword evidence="3 7" id="KW-0808">Transferase</keyword>
<accession>K9GPQ0</accession>
<proteinExistence type="inferred from homology"/>
<feature type="transmembrane region" description="Helical" evidence="7">
    <location>
        <begin position="233"/>
        <end position="261"/>
    </location>
</feature>
<dbReference type="NCBIfam" id="TIGR00544">
    <property type="entry name" value="lgt"/>
    <property type="match status" value="1"/>
</dbReference>
<evidence type="ECO:0000313" key="9">
    <source>
        <dbReference type="Proteomes" id="UP000009881"/>
    </source>
</evidence>
<dbReference type="AlphaFoldDB" id="K9GPQ0"/>
<feature type="transmembrane region" description="Helical" evidence="7">
    <location>
        <begin position="61"/>
        <end position="80"/>
    </location>
</feature>
<feature type="transmembrane region" description="Helical" evidence="7">
    <location>
        <begin position="208"/>
        <end position="227"/>
    </location>
</feature>
<dbReference type="PANTHER" id="PTHR30589">
    <property type="entry name" value="PROLIPOPROTEIN DIACYLGLYCERYL TRANSFERASE"/>
    <property type="match status" value="1"/>
</dbReference>
<dbReference type="UniPathway" id="UPA00664"/>
<dbReference type="Pfam" id="PF01790">
    <property type="entry name" value="LGT"/>
    <property type="match status" value="1"/>
</dbReference>
<dbReference type="Proteomes" id="UP000009881">
    <property type="component" value="Unassembled WGS sequence"/>
</dbReference>
<dbReference type="eggNOG" id="COG0682">
    <property type="taxonomic scope" value="Bacteria"/>
</dbReference>
<comment type="pathway">
    <text evidence="7">Protein modification; lipoprotein biosynthesis (diacylglyceryl transfer).</text>
</comment>
<comment type="similarity">
    <text evidence="1 7">Belongs to the Lgt family.</text>
</comment>
<evidence type="ECO:0000256" key="1">
    <source>
        <dbReference type="ARBA" id="ARBA00007150"/>
    </source>
</evidence>
<feature type="transmembrane region" description="Helical" evidence="7">
    <location>
        <begin position="100"/>
        <end position="117"/>
    </location>
</feature>
<comment type="function">
    <text evidence="7">Catalyzes the transfer of the diacylglyceryl group from phosphatidylglycerol to the sulfhydryl group of the N-terminal cysteine of a prolipoprotein, the first step in the formation of mature lipoproteins.</text>
</comment>